<proteinExistence type="predicted"/>
<evidence type="ECO:0000313" key="1">
    <source>
        <dbReference type="Proteomes" id="UP000887579"/>
    </source>
</evidence>
<dbReference type="Proteomes" id="UP000887579">
    <property type="component" value="Unplaced"/>
</dbReference>
<name>A0AC34FJW3_9BILA</name>
<sequence length="230" mass="26167">MLKELGTPEAELESKMVKTWMEQIEAELAILQKNKFADILEFSENGCWKDYNILNNDIVVEVAAHQILIGRKNIVSLFLNSFSEVLEETRNTTLSSTEILQLVQKLEQSFLSFSSNVYEEIVVGSTMDLQAFSHEIINTEASPFSGSSSYTFLILALFFNLIQKKHITYLIDLCQEQFRLTERLMEITLSVTIYERLDEIAKLLLIAFAVVKGSEMNGYCVLKVSTIQIG</sequence>
<accession>A0AC34FJW3</accession>
<evidence type="ECO:0000313" key="2">
    <source>
        <dbReference type="WBParaSite" id="ES5_v2.g17355.t1"/>
    </source>
</evidence>
<dbReference type="WBParaSite" id="ES5_v2.g17355.t1">
    <property type="protein sequence ID" value="ES5_v2.g17355.t1"/>
    <property type="gene ID" value="ES5_v2.g17355"/>
</dbReference>
<organism evidence="1 2">
    <name type="scientific">Panagrolaimus sp. ES5</name>
    <dbReference type="NCBI Taxonomy" id="591445"/>
    <lineage>
        <taxon>Eukaryota</taxon>
        <taxon>Metazoa</taxon>
        <taxon>Ecdysozoa</taxon>
        <taxon>Nematoda</taxon>
        <taxon>Chromadorea</taxon>
        <taxon>Rhabditida</taxon>
        <taxon>Tylenchina</taxon>
        <taxon>Panagrolaimomorpha</taxon>
        <taxon>Panagrolaimoidea</taxon>
        <taxon>Panagrolaimidae</taxon>
        <taxon>Panagrolaimus</taxon>
    </lineage>
</organism>
<reference evidence="2" key="1">
    <citation type="submission" date="2022-11" db="UniProtKB">
        <authorList>
            <consortium name="WormBaseParasite"/>
        </authorList>
    </citation>
    <scope>IDENTIFICATION</scope>
</reference>
<protein>
    <submittedName>
        <fullName evidence="2">Uncharacterized protein</fullName>
    </submittedName>
</protein>